<dbReference type="PANTHER" id="PTHR30480:SF13">
    <property type="entry name" value="BETA-HEXOSAMINIDASE"/>
    <property type="match status" value="1"/>
</dbReference>
<dbReference type="Proteomes" id="UP000294886">
    <property type="component" value="Unassembled WGS sequence"/>
</dbReference>
<evidence type="ECO:0000256" key="3">
    <source>
        <dbReference type="ARBA" id="ARBA00012663"/>
    </source>
</evidence>
<keyword evidence="4" id="KW-0378">Hydrolase</keyword>
<protein>
    <recommendedName>
        <fullName evidence="3">beta-N-acetylhexosaminidase</fullName>
        <ecNumber evidence="3">3.2.1.52</ecNumber>
    </recommendedName>
</protein>
<evidence type="ECO:0000256" key="4">
    <source>
        <dbReference type="ARBA" id="ARBA00022801"/>
    </source>
</evidence>
<dbReference type="EC" id="3.2.1.52" evidence="3"/>
<dbReference type="RefSeq" id="WP_341765399.1">
    <property type="nucleotide sequence ID" value="NZ_SLWU01000001.1"/>
</dbReference>
<sequence>MEINKMSLDEKIGQMIMAGFPSNYYDEHIDVLVSKYKVGNFVLFTRNIGSVEEIVSLTETIQKKVLEQSGIPAIIGADQEGGMVSQVREEAVFFPGNMAVSAANIEGSTLKEGEIVGEGLKALGINLNIAPVLDVNNNPKNPIIGVRSYGDDPERVARLGIDFIKGMQSKGVIATAKHFPGHGDTSVDSHLDMPVVPYDRERLERMEFYPFRKAVEVGVDAIMTAHIYFPAMDTEKIPATLSYNILTKLLREDMCFEGITITDCIEMNAISKKFGSEKGAVKAINAGADMVVISHHLDVQIRCIEAIKEAVLNGEIPEERINESVERILRIKKKYGFFENPYPDLIRAKEVLSCKEYIEFARELSEKSITLIKDEKGLIPLGDAKDMRIVFISPEPKMFMGGIWEAVRRKYTLSEVLKEEFGGKSIVISFNPEENELEKVVEECRESDKIVIGVSALNLNPGQVELVRRLSCLGKDIITILLGNPYDFLLIKEYVSTCICAYEHTPLSVKSVRKVLKGEIKCEGVLPVKIEI</sequence>
<dbReference type="GO" id="GO:0004563">
    <property type="term" value="F:beta-N-acetylhexosaminidase activity"/>
    <property type="evidence" value="ECO:0007669"/>
    <property type="project" value="UniProtKB-EC"/>
</dbReference>
<dbReference type="SUPFAM" id="SSF52279">
    <property type="entry name" value="Beta-D-glucan exohydrolase, C-terminal domain"/>
    <property type="match status" value="1"/>
</dbReference>
<accession>A0A4V2S9Q8</accession>
<dbReference type="PANTHER" id="PTHR30480">
    <property type="entry name" value="BETA-HEXOSAMINIDASE-RELATED"/>
    <property type="match status" value="1"/>
</dbReference>
<reference evidence="7 8" key="1">
    <citation type="submission" date="2019-03" db="EMBL/GenBank/DDBJ databases">
        <title>Genomic Encyclopedia of Type Strains, Phase IV (KMG-IV): sequencing the most valuable type-strain genomes for metagenomic binning, comparative biology and taxonomic classification.</title>
        <authorList>
            <person name="Goeker M."/>
        </authorList>
    </citation>
    <scope>NUCLEOTIDE SEQUENCE [LARGE SCALE GENOMIC DNA]</scope>
    <source>
        <strain evidence="7 8">DSM 13054</strain>
    </source>
</reference>
<dbReference type="Gene3D" id="3.20.20.300">
    <property type="entry name" value="Glycoside hydrolase, family 3, N-terminal domain"/>
    <property type="match status" value="1"/>
</dbReference>
<dbReference type="InterPro" id="IPR050226">
    <property type="entry name" value="NagZ_Beta-hexosaminidase"/>
</dbReference>
<proteinExistence type="inferred from homology"/>
<evidence type="ECO:0000313" key="8">
    <source>
        <dbReference type="Proteomes" id="UP000294886"/>
    </source>
</evidence>
<dbReference type="InterPro" id="IPR036881">
    <property type="entry name" value="Glyco_hydro_3_C_sf"/>
</dbReference>
<comment type="caution">
    <text evidence="7">The sequence shown here is derived from an EMBL/GenBank/DDBJ whole genome shotgun (WGS) entry which is preliminary data.</text>
</comment>
<comment type="similarity">
    <text evidence="2">Belongs to the glycosyl hydrolase 3 family.</text>
</comment>
<dbReference type="InterPro" id="IPR017853">
    <property type="entry name" value="GH"/>
</dbReference>
<dbReference type="InterPro" id="IPR036962">
    <property type="entry name" value="Glyco_hydro_3_N_sf"/>
</dbReference>
<evidence type="ECO:0000313" key="7">
    <source>
        <dbReference type="EMBL" id="TCO68640.1"/>
    </source>
</evidence>
<evidence type="ECO:0000256" key="1">
    <source>
        <dbReference type="ARBA" id="ARBA00001231"/>
    </source>
</evidence>
<organism evidence="7 8">
    <name type="scientific">Caldanaerobacter subterraneus</name>
    <dbReference type="NCBI Taxonomy" id="911092"/>
    <lineage>
        <taxon>Bacteria</taxon>
        <taxon>Bacillati</taxon>
        <taxon>Bacillota</taxon>
        <taxon>Clostridia</taxon>
        <taxon>Thermoanaerobacterales</taxon>
        <taxon>Thermoanaerobacteraceae</taxon>
        <taxon>Caldanaerobacter</taxon>
    </lineage>
</organism>
<dbReference type="InterPro" id="IPR001764">
    <property type="entry name" value="Glyco_hydro_3_N"/>
</dbReference>
<evidence type="ECO:0000256" key="5">
    <source>
        <dbReference type="ARBA" id="ARBA00023295"/>
    </source>
</evidence>
<dbReference type="Pfam" id="PF00933">
    <property type="entry name" value="Glyco_hydro_3"/>
    <property type="match status" value="1"/>
</dbReference>
<dbReference type="GO" id="GO:0009254">
    <property type="term" value="P:peptidoglycan turnover"/>
    <property type="evidence" value="ECO:0007669"/>
    <property type="project" value="TreeGrafter"/>
</dbReference>
<dbReference type="Gene3D" id="3.40.50.1700">
    <property type="entry name" value="Glycoside hydrolase family 3 C-terminal domain"/>
    <property type="match status" value="1"/>
</dbReference>
<dbReference type="GO" id="GO:0005975">
    <property type="term" value="P:carbohydrate metabolic process"/>
    <property type="evidence" value="ECO:0007669"/>
    <property type="project" value="InterPro"/>
</dbReference>
<name>A0A4V2S9Q8_9THEO</name>
<dbReference type="SUPFAM" id="SSF51445">
    <property type="entry name" value="(Trans)glycosidases"/>
    <property type="match status" value="1"/>
</dbReference>
<evidence type="ECO:0000259" key="6">
    <source>
        <dbReference type="Pfam" id="PF00933"/>
    </source>
</evidence>
<comment type="catalytic activity">
    <reaction evidence="1">
        <text>Hydrolysis of terminal non-reducing N-acetyl-D-hexosamine residues in N-acetyl-beta-D-hexosaminides.</text>
        <dbReference type="EC" id="3.2.1.52"/>
    </reaction>
</comment>
<feature type="domain" description="Glycoside hydrolase family 3 N-terminal" evidence="6">
    <location>
        <begin position="8"/>
        <end position="331"/>
    </location>
</feature>
<dbReference type="EMBL" id="SLWU01000001">
    <property type="protein sequence ID" value="TCO68640.1"/>
    <property type="molecule type" value="Genomic_DNA"/>
</dbReference>
<dbReference type="AlphaFoldDB" id="A0A4V2S9Q8"/>
<gene>
    <name evidence="7" type="ORF">EV203_101110</name>
</gene>
<keyword evidence="5" id="KW-0326">Glycosidase</keyword>
<evidence type="ECO:0000256" key="2">
    <source>
        <dbReference type="ARBA" id="ARBA00005336"/>
    </source>
</evidence>